<reference evidence="2" key="2">
    <citation type="submission" date="2011-03" db="EMBL/GenBank/DDBJ databases">
        <title>Annotation of Magnaporthe poae ATCC 64411.</title>
        <authorList>
            <person name="Ma L.-J."/>
            <person name="Dead R."/>
            <person name="Young S.K."/>
            <person name="Zeng Q."/>
            <person name="Gargeya S."/>
            <person name="Fitzgerald M."/>
            <person name="Haas B."/>
            <person name="Abouelleil A."/>
            <person name="Alvarado L."/>
            <person name="Arachchi H.M."/>
            <person name="Berlin A."/>
            <person name="Brown A."/>
            <person name="Chapman S.B."/>
            <person name="Chen Z."/>
            <person name="Dunbar C."/>
            <person name="Freedman E."/>
            <person name="Gearin G."/>
            <person name="Gellesch M."/>
            <person name="Goldberg J."/>
            <person name="Griggs A."/>
            <person name="Gujja S."/>
            <person name="Heiman D."/>
            <person name="Howarth C."/>
            <person name="Larson L."/>
            <person name="Lui A."/>
            <person name="MacDonald P.J.P."/>
            <person name="Mehta T."/>
            <person name="Montmayeur A."/>
            <person name="Murphy C."/>
            <person name="Neiman D."/>
            <person name="Pearson M."/>
            <person name="Priest M."/>
            <person name="Roberts A."/>
            <person name="Saif S."/>
            <person name="Shea T."/>
            <person name="Shenoy N."/>
            <person name="Sisk P."/>
            <person name="Stolte C."/>
            <person name="Sykes S."/>
            <person name="Yandava C."/>
            <person name="Wortman J."/>
            <person name="Nusbaum C."/>
            <person name="Birren B."/>
        </authorList>
    </citation>
    <scope>NUCLEOTIDE SEQUENCE</scope>
    <source>
        <strain evidence="2">ATCC 64411</strain>
    </source>
</reference>
<evidence type="ECO:0000256" key="1">
    <source>
        <dbReference type="SAM" id="MobiDB-lite"/>
    </source>
</evidence>
<sequence length="153" mass="16701">SSDAAAATTAAAMPDRRSRRRARDLVLGRCISRIPCQESSSLRRTRDAQQIFVGRLGDGAPQKGERTSHAAASAGSGVGGRLKYRAGSSRPSVPWRILSADRAGHLQPNLVLPWFPARGRRSVSAPRPDGESDSRLHHRPNVTCCFWYRDEAV</sequence>
<name>A0A0H2TKK8_MAGP6</name>
<dbReference type="EMBL" id="GL876967">
    <property type="protein sequence ID" value="KLU84468.1"/>
    <property type="molecule type" value="Genomic_DNA"/>
</dbReference>
<organism evidence="2">
    <name type="scientific">Magnaporthiopsis poae (strain ATCC 64411 / 73-15)</name>
    <name type="common">Kentucky bluegrass fungus</name>
    <name type="synonym">Magnaporthe poae</name>
    <dbReference type="NCBI Taxonomy" id="644358"/>
    <lineage>
        <taxon>Eukaryota</taxon>
        <taxon>Fungi</taxon>
        <taxon>Dikarya</taxon>
        <taxon>Ascomycota</taxon>
        <taxon>Pezizomycotina</taxon>
        <taxon>Sordariomycetes</taxon>
        <taxon>Sordariomycetidae</taxon>
        <taxon>Magnaporthales</taxon>
        <taxon>Magnaporthaceae</taxon>
        <taxon>Magnaporthiopsis</taxon>
    </lineage>
</organism>
<accession>A0A0H2TKK8</accession>
<protein>
    <submittedName>
        <fullName evidence="2">Uncharacterized protein</fullName>
    </submittedName>
</protein>
<proteinExistence type="predicted"/>
<feature type="region of interest" description="Disordered" evidence="1">
    <location>
        <begin position="55"/>
        <end position="88"/>
    </location>
</feature>
<evidence type="ECO:0000313" key="2">
    <source>
        <dbReference type="EMBL" id="KLU84468.1"/>
    </source>
</evidence>
<feature type="non-terminal residue" evidence="2">
    <location>
        <position position="1"/>
    </location>
</feature>
<dbReference type="AlphaFoldDB" id="A0A0H2TKK8"/>
<reference evidence="2" key="1">
    <citation type="submission" date="2010-05" db="EMBL/GenBank/DDBJ databases">
        <title>The Genome Sequence of Magnaporthe poae strain ATCC 64411.</title>
        <authorList>
            <consortium name="The Broad Institute Genome Sequencing Platform"/>
            <consortium name="Broad Institute Genome Sequencing Center for Infectious Disease"/>
            <person name="Ma L.-J."/>
            <person name="Dead R."/>
            <person name="Young S."/>
            <person name="Zeng Q."/>
            <person name="Koehrsen M."/>
            <person name="Alvarado L."/>
            <person name="Berlin A."/>
            <person name="Chapman S.B."/>
            <person name="Chen Z."/>
            <person name="Freedman E."/>
            <person name="Gellesch M."/>
            <person name="Goldberg J."/>
            <person name="Griggs A."/>
            <person name="Gujja S."/>
            <person name="Heilman E.R."/>
            <person name="Heiman D."/>
            <person name="Hepburn T."/>
            <person name="Howarth C."/>
            <person name="Jen D."/>
            <person name="Larson L."/>
            <person name="Mehta T."/>
            <person name="Neiman D."/>
            <person name="Pearson M."/>
            <person name="Roberts A."/>
            <person name="Saif S."/>
            <person name="Shea T."/>
            <person name="Shenoy N."/>
            <person name="Sisk P."/>
            <person name="Stolte C."/>
            <person name="Sykes S."/>
            <person name="Walk T."/>
            <person name="White J."/>
            <person name="Yandava C."/>
            <person name="Haas B."/>
            <person name="Nusbaum C."/>
            <person name="Birren B."/>
        </authorList>
    </citation>
    <scope>NUCLEOTIDE SEQUENCE</scope>
    <source>
        <strain evidence="2">ATCC 64411</strain>
    </source>
</reference>
<dbReference type="VEuPathDB" id="FungiDB:MAPG_03510"/>
<gene>
    <name evidence="2" type="ORF">MAPG_03510</name>
</gene>